<accession>A0A8J5TJV4</accession>
<organism evidence="2 3">
    <name type="scientific">Homarus americanus</name>
    <name type="common">American lobster</name>
    <dbReference type="NCBI Taxonomy" id="6706"/>
    <lineage>
        <taxon>Eukaryota</taxon>
        <taxon>Metazoa</taxon>
        <taxon>Ecdysozoa</taxon>
        <taxon>Arthropoda</taxon>
        <taxon>Crustacea</taxon>
        <taxon>Multicrustacea</taxon>
        <taxon>Malacostraca</taxon>
        <taxon>Eumalacostraca</taxon>
        <taxon>Eucarida</taxon>
        <taxon>Decapoda</taxon>
        <taxon>Pleocyemata</taxon>
        <taxon>Astacidea</taxon>
        <taxon>Nephropoidea</taxon>
        <taxon>Nephropidae</taxon>
        <taxon>Homarus</taxon>
    </lineage>
</organism>
<feature type="region of interest" description="Disordered" evidence="1">
    <location>
        <begin position="11"/>
        <end position="32"/>
    </location>
</feature>
<comment type="caution">
    <text evidence="2">The sequence shown here is derived from an EMBL/GenBank/DDBJ whole genome shotgun (WGS) entry which is preliminary data.</text>
</comment>
<protein>
    <submittedName>
        <fullName evidence="2">Uncharacterized protein</fullName>
    </submittedName>
</protein>
<reference evidence="2" key="1">
    <citation type="journal article" date="2021" name="Sci. Adv.">
        <title>The American lobster genome reveals insights on longevity, neural, and immune adaptations.</title>
        <authorList>
            <person name="Polinski J.M."/>
            <person name="Zimin A.V."/>
            <person name="Clark K.F."/>
            <person name="Kohn A.B."/>
            <person name="Sadowski N."/>
            <person name="Timp W."/>
            <person name="Ptitsyn A."/>
            <person name="Khanna P."/>
            <person name="Romanova D.Y."/>
            <person name="Williams P."/>
            <person name="Greenwood S.J."/>
            <person name="Moroz L.L."/>
            <person name="Walt D.R."/>
            <person name="Bodnar A.G."/>
        </authorList>
    </citation>
    <scope>NUCLEOTIDE SEQUENCE</scope>
    <source>
        <strain evidence="2">GMGI-L3</strain>
    </source>
</reference>
<name>A0A8J5TJV4_HOMAM</name>
<dbReference type="Proteomes" id="UP000747542">
    <property type="component" value="Unassembled WGS sequence"/>
</dbReference>
<feature type="compositionally biased region" description="Polar residues" evidence="1">
    <location>
        <begin position="11"/>
        <end position="26"/>
    </location>
</feature>
<evidence type="ECO:0000256" key="1">
    <source>
        <dbReference type="SAM" id="MobiDB-lite"/>
    </source>
</evidence>
<evidence type="ECO:0000313" key="2">
    <source>
        <dbReference type="EMBL" id="KAG7173312.1"/>
    </source>
</evidence>
<dbReference type="EMBL" id="JAHLQT010010116">
    <property type="protein sequence ID" value="KAG7173312.1"/>
    <property type="molecule type" value="Genomic_DNA"/>
</dbReference>
<evidence type="ECO:0000313" key="3">
    <source>
        <dbReference type="Proteomes" id="UP000747542"/>
    </source>
</evidence>
<proteinExistence type="predicted"/>
<sequence length="110" mass="12447">MDDIPAVSIMNNFRPSPRLTETNAHQDSGRQHPPATLKTCAFLSGNVNWIVRVAVLRFVYLRQDIDVTGMRHHLKTCPQCSVVPLRHCLLMTGHYHLSRQSIKLTKSSGK</sequence>
<gene>
    <name evidence="2" type="ORF">Hamer_G014640</name>
</gene>
<dbReference type="AlphaFoldDB" id="A0A8J5TJV4"/>
<keyword evidence="3" id="KW-1185">Reference proteome</keyword>